<gene>
    <name evidence="3" type="ORF">C0Z18_12895</name>
</gene>
<organism evidence="3 4">
    <name type="scientific">Trinickia dabaoshanensis</name>
    <dbReference type="NCBI Taxonomy" id="564714"/>
    <lineage>
        <taxon>Bacteria</taxon>
        <taxon>Pseudomonadati</taxon>
        <taxon>Pseudomonadota</taxon>
        <taxon>Betaproteobacteria</taxon>
        <taxon>Burkholderiales</taxon>
        <taxon>Burkholderiaceae</taxon>
        <taxon>Trinickia</taxon>
    </lineage>
</organism>
<evidence type="ECO:0000259" key="2">
    <source>
        <dbReference type="Pfam" id="PF09851"/>
    </source>
</evidence>
<evidence type="ECO:0000256" key="1">
    <source>
        <dbReference type="SAM" id="Phobius"/>
    </source>
</evidence>
<reference evidence="3 4" key="1">
    <citation type="submission" date="2018-01" db="EMBL/GenBank/DDBJ databases">
        <title>Whole genome analyses suggest that Burkholderia sensu lato contains two further novel genera in the rhizoxinica-symbiotica group Mycetohabitans gen. nov., and Trinickia gen. nov.: implications for the evolution of diazotrophy and nodulation in the Burkholderiaceae.</title>
        <authorList>
            <person name="Estrada-de los Santos P."/>
            <person name="Palmer M."/>
            <person name="Chavez-Ramirez B."/>
            <person name="Beukes C."/>
            <person name="Steenkamp E.T."/>
            <person name="Hirsch A.M."/>
            <person name="Manyaka P."/>
            <person name="Maluk M."/>
            <person name="Lafos M."/>
            <person name="Crook M."/>
            <person name="Gross E."/>
            <person name="Simon M.F."/>
            <person name="Bueno dos Reis Junior F."/>
            <person name="Poole P.S."/>
            <person name="Venter S.N."/>
            <person name="James E.K."/>
        </authorList>
    </citation>
    <scope>NUCLEOTIDE SEQUENCE [LARGE SCALE GENOMIC DNA]</scope>
    <source>
        <strain evidence="3 4">GIMN1.004</strain>
    </source>
</reference>
<accession>A0A2N7VRE6</accession>
<proteinExistence type="predicted"/>
<dbReference type="OrthoDB" id="1123500at2"/>
<feature type="domain" description="SHOCT" evidence="2">
    <location>
        <begin position="51"/>
        <end position="77"/>
    </location>
</feature>
<keyword evidence="1" id="KW-1133">Transmembrane helix</keyword>
<keyword evidence="1" id="KW-0812">Transmembrane</keyword>
<feature type="transmembrane region" description="Helical" evidence="1">
    <location>
        <begin position="12"/>
        <end position="37"/>
    </location>
</feature>
<keyword evidence="4" id="KW-1185">Reference proteome</keyword>
<evidence type="ECO:0000313" key="3">
    <source>
        <dbReference type="EMBL" id="PMS19728.1"/>
    </source>
</evidence>
<protein>
    <submittedName>
        <fullName evidence="3">Electron transporter RnfE</fullName>
    </submittedName>
</protein>
<dbReference type="RefSeq" id="WP_102645801.1">
    <property type="nucleotide sequence ID" value="NZ_PNYA01000010.1"/>
</dbReference>
<evidence type="ECO:0000313" key="4">
    <source>
        <dbReference type="Proteomes" id="UP000235616"/>
    </source>
</evidence>
<keyword evidence="1" id="KW-0472">Membrane</keyword>
<comment type="caution">
    <text evidence="3">The sequence shown here is derived from an EMBL/GenBank/DDBJ whole genome shotgun (WGS) entry which is preliminary data.</text>
</comment>
<dbReference type="Pfam" id="PF09851">
    <property type="entry name" value="SHOCT"/>
    <property type="match status" value="1"/>
</dbReference>
<dbReference type="AlphaFoldDB" id="A0A2N7VRE6"/>
<name>A0A2N7VRE6_9BURK</name>
<dbReference type="EMBL" id="PNYA01000010">
    <property type="protein sequence ID" value="PMS19728.1"/>
    <property type="molecule type" value="Genomic_DNA"/>
</dbReference>
<sequence length="79" mass="9457">MMYWANGSGWMMGLGWLFMVSIWVLVIVAVVAMLRWLGVPWGDRDRTQRKTPLDILQERYARGEIDREEYEQKRHDLKT</sequence>
<dbReference type="InterPro" id="IPR018649">
    <property type="entry name" value="SHOCT"/>
</dbReference>
<dbReference type="Proteomes" id="UP000235616">
    <property type="component" value="Unassembled WGS sequence"/>
</dbReference>